<name>A0A1V0B297_9GAMM</name>
<evidence type="ECO:0000256" key="2">
    <source>
        <dbReference type="ARBA" id="ARBA00023004"/>
    </source>
</evidence>
<evidence type="ECO:0000313" key="3">
    <source>
        <dbReference type="EMBL" id="AQZ94052.1"/>
    </source>
</evidence>
<proteinExistence type="inferred from homology"/>
<dbReference type="PROSITE" id="PS50810">
    <property type="entry name" value="FRATAXIN_2"/>
    <property type="match status" value="1"/>
</dbReference>
<dbReference type="SUPFAM" id="SSF55387">
    <property type="entry name" value="Frataxin/Nqo15-like"/>
    <property type="match status" value="1"/>
</dbReference>
<dbReference type="NCBIfam" id="TIGR03421">
    <property type="entry name" value="FeS_CyaY"/>
    <property type="match status" value="1"/>
</dbReference>
<dbReference type="SMART" id="SM01219">
    <property type="entry name" value="Frataxin_Cyay"/>
    <property type="match status" value="1"/>
</dbReference>
<dbReference type="GO" id="GO:0016226">
    <property type="term" value="P:iron-sulfur cluster assembly"/>
    <property type="evidence" value="ECO:0007669"/>
    <property type="project" value="InterPro"/>
</dbReference>
<protein>
    <submittedName>
        <fullName evidence="3">Iron donor protein CyaY</fullName>
    </submittedName>
</protein>
<accession>A0A1V0B297</accession>
<dbReference type="InterPro" id="IPR036524">
    <property type="entry name" value="Frataxin/CyaY_sf"/>
</dbReference>
<gene>
    <name evidence="3" type="ORF">BVH74_04480</name>
</gene>
<dbReference type="GO" id="GO:0005737">
    <property type="term" value="C:cytoplasm"/>
    <property type="evidence" value="ECO:0007669"/>
    <property type="project" value="UniProtKB-ARBA"/>
</dbReference>
<keyword evidence="4" id="KW-1185">Reference proteome</keyword>
<dbReference type="AlphaFoldDB" id="A0A1V0B297"/>
<dbReference type="Proteomes" id="UP000243488">
    <property type="component" value="Chromosome"/>
</dbReference>
<dbReference type="RefSeq" id="WP_080048907.1">
    <property type="nucleotide sequence ID" value="NZ_CP020100.1"/>
</dbReference>
<dbReference type="GO" id="GO:0008199">
    <property type="term" value="F:ferric iron binding"/>
    <property type="evidence" value="ECO:0007669"/>
    <property type="project" value="InterPro"/>
</dbReference>
<sequence>MYELSEAEFHREVDRILDRLEHALDDCGLDIDMEQDNGHLQIHLNDGPRLVLGRQPASRELWLATPETTLHFGFEPGQGWQHDGGDESLGELLGRLLSEFSGEDIELQVED</sequence>
<comment type="similarity">
    <text evidence="1">Belongs to the frataxin family.</text>
</comment>
<dbReference type="Pfam" id="PF01491">
    <property type="entry name" value="Frataxin_Cyay"/>
    <property type="match status" value="1"/>
</dbReference>
<reference evidence="3 4" key="1">
    <citation type="submission" date="2017-03" db="EMBL/GenBank/DDBJ databases">
        <title>Complete genome sequence of the novel DNRA strain Pseudomonas sp. S-6-2 isolated from Chinese polluted river sediment. Journal of Biotechnology.</title>
        <authorList>
            <person name="Li J."/>
            <person name="Xiang F."/>
            <person name="Wang L."/>
            <person name="Xi L."/>
            <person name="Liu J."/>
        </authorList>
    </citation>
    <scope>NUCLEOTIDE SEQUENCE [LARGE SCALE GENOMIC DNA]</scope>
    <source>
        <strain evidence="3 4">S-6-2</strain>
    </source>
</reference>
<dbReference type="EMBL" id="CP020100">
    <property type="protein sequence ID" value="AQZ94052.1"/>
    <property type="molecule type" value="Genomic_DNA"/>
</dbReference>
<dbReference type="Gene3D" id="3.30.920.10">
    <property type="entry name" value="Frataxin/CyaY"/>
    <property type="match status" value="1"/>
</dbReference>
<keyword evidence="2" id="KW-0408">Iron</keyword>
<evidence type="ECO:0000313" key="4">
    <source>
        <dbReference type="Proteomes" id="UP000243488"/>
    </source>
</evidence>
<dbReference type="KEGG" id="ppha:BVH74_04480"/>
<evidence type="ECO:0000256" key="1">
    <source>
        <dbReference type="ARBA" id="ARBA00008183"/>
    </source>
</evidence>
<dbReference type="InterPro" id="IPR002908">
    <property type="entry name" value="Frataxin/CyaY"/>
</dbReference>
<organism evidence="3 4">
    <name type="scientific">Halopseudomonas phragmitis</name>
    <dbReference type="NCBI Taxonomy" id="1931241"/>
    <lineage>
        <taxon>Bacteria</taxon>
        <taxon>Pseudomonadati</taxon>
        <taxon>Pseudomonadota</taxon>
        <taxon>Gammaproteobacteria</taxon>
        <taxon>Pseudomonadales</taxon>
        <taxon>Pseudomonadaceae</taxon>
        <taxon>Halopseudomonas</taxon>
    </lineage>
</organism>
<dbReference type="STRING" id="1931241.BVH74_04480"/>